<evidence type="ECO:0000256" key="18">
    <source>
        <dbReference type="HAMAP-Rule" id="MF_00047"/>
    </source>
</evidence>
<evidence type="ECO:0000256" key="6">
    <source>
        <dbReference type="ARBA" id="ARBA00022598"/>
    </source>
</evidence>
<dbReference type="InterPro" id="IPR005758">
    <property type="entry name" value="UDP-N-AcMur_Ala_ligase_MurC"/>
</dbReference>
<evidence type="ECO:0000256" key="17">
    <source>
        <dbReference type="HAMAP-Rule" id="MF_00046"/>
    </source>
</evidence>
<keyword evidence="14 18" id="KW-0961">Cell wall biogenesis/degradation</keyword>
<sequence length="809" mass="89921">MKGTPQYHFIGIGGIGMSALAHILLDRGYEVSGSDLYESYTIESLKAKGARCFSGHDSSHVPHDAVVVYSSSIAPDNVEYLTAIQRSSRLLHRAELLSQLMEGYESILVSGSHGKTGTSSLIRAIFQEAQKDPSYAIGGLAANCLNGYSGSSKIFVAEADESDGSLKHYTPHAVVITNIDNEHLNNYAGNLDNLVQVIQDFSRKVTDLNKVFYNGDCPILQGNVQGISYGYSPECQLHIVSYNQKAWQSHFSFTFLGQEYQDIELNLPGQHNAANAAAACGVALTFGIDINIIRKALKKFSGVHRRLERKNISESFLFLEDYAHHPVEVAHTLRSVRDAVGLRRVIAIFQPHRFSRLEECLQTFPKAFQEADEVILTDVYSAGESPRESIILSDLAEQIRKSSYVHCCYVPHGDIVDYLRNYIRIHDVCVSLGAGNIYTIGEALKDFNPKKLSIGLVCGGKSCEHDISLLSAQHVSKYISPEFYDVSYFIINRQGLWRTGKDFPHLIEETQGDSPLSSEIASALAKVDCLFPVLHGPFGEDGTIQGFFEILGKPYAGPSLSLAATAMDKLLTKRIASAVGVPVVPYQPLNLCFWKRNPELCIQNLIETFSFPMIVKTAHLGSSIGIFLVRDKEELQEKISEAFLYDTDVFVEESRLGSREIEVSCIGHSSSWYCMAGPNERCGASGFIDYQEKYGFDGIDCAKISFDLQLSQESLDCVRELAERVYRAMQGKGSARIDFFLDEEGNYWLSEVNPIPGMTAASSFLQAFVHAGWTQEQVVDHFIIDALHKFDKQQTIEQAFTKEQDLVKR</sequence>
<dbReference type="InterPro" id="IPR050061">
    <property type="entry name" value="MurCDEF_pg_biosynth"/>
</dbReference>
<evidence type="ECO:0000256" key="2">
    <source>
        <dbReference type="ARBA" id="ARBA00001946"/>
    </source>
</evidence>
<comment type="cofactor">
    <cofactor evidence="1">
        <name>Mn(2+)</name>
        <dbReference type="ChEBI" id="CHEBI:29035"/>
    </cofactor>
</comment>
<dbReference type="HAMAP" id="MF_00046">
    <property type="entry name" value="MurC"/>
    <property type="match status" value="1"/>
</dbReference>
<dbReference type="InterPro" id="IPR016185">
    <property type="entry name" value="PreATP-grasp_dom_sf"/>
</dbReference>
<dbReference type="GO" id="GO:0008716">
    <property type="term" value="F:D-alanine-D-alanine ligase activity"/>
    <property type="evidence" value="ECO:0007669"/>
    <property type="project" value="UniProtKB-UniRule"/>
</dbReference>
<dbReference type="GO" id="GO:0005524">
    <property type="term" value="F:ATP binding"/>
    <property type="evidence" value="ECO:0007669"/>
    <property type="project" value="UniProtKB-UniRule"/>
</dbReference>
<dbReference type="InterPro" id="IPR004101">
    <property type="entry name" value="Mur_ligase_C"/>
</dbReference>
<evidence type="ECO:0000313" key="20">
    <source>
        <dbReference type="EMBL" id="CRI43040.1"/>
    </source>
</evidence>
<dbReference type="InterPro" id="IPR013221">
    <property type="entry name" value="Mur_ligase_cen"/>
</dbReference>
<evidence type="ECO:0000256" key="15">
    <source>
        <dbReference type="ARBA" id="ARBA00047614"/>
    </source>
</evidence>
<dbReference type="InterPro" id="IPR011127">
    <property type="entry name" value="Dala_Dala_lig_N"/>
</dbReference>
<evidence type="ECO:0000256" key="5">
    <source>
        <dbReference type="ARBA" id="ARBA00022490"/>
    </source>
</evidence>
<comment type="subcellular location">
    <subcellularLocation>
        <location evidence="3 18">Cytoplasm</location>
    </subcellularLocation>
</comment>
<dbReference type="GO" id="GO:0071555">
    <property type="term" value="P:cell wall organization"/>
    <property type="evidence" value="ECO:0007669"/>
    <property type="project" value="UniProtKB-KW"/>
</dbReference>
<evidence type="ECO:0000256" key="14">
    <source>
        <dbReference type="ARBA" id="ARBA00023316"/>
    </source>
</evidence>
<dbReference type="GO" id="GO:0051301">
    <property type="term" value="P:cell division"/>
    <property type="evidence" value="ECO:0007669"/>
    <property type="project" value="UniProtKB-KW"/>
</dbReference>
<dbReference type="PROSITE" id="PS00843">
    <property type="entry name" value="DALA_DALA_LIGASE_1"/>
    <property type="match status" value="1"/>
</dbReference>
<comment type="similarity">
    <text evidence="18">Belongs to the D-alanine--D-alanine ligase family.</text>
</comment>
<comment type="pathway">
    <text evidence="4 18">Cell wall biogenesis; peptidoglycan biosynthesis.</text>
</comment>
<dbReference type="Gene3D" id="3.90.190.20">
    <property type="entry name" value="Mur ligase, C-terminal domain"/>
    <property type="match status" value="1"/>
</dbReference>
<comment type="catalytic activity">
    <reaction evidence="16 17">
        <text>UDP-N-acetyl-alpha-D-muramate + L-alanine + ATP = UDP-N-acetyl-alpha-D-muramoyl-L-alanine + ADP + phosphate + H(+)</text>
        <dbReference type="Rhea" id="RHEA:23372"/>
        <dbReference type="ChEBI" id="CHEBI:15378"/>
        <dbReference type="ChEBI" id="CHEBI:30616"/>
        <dbReference type="ChEBI" id="CHEBI:43474"/>
        <dbReference type="ChEBI" id="CHEBI:57972"/>
        <dbReference type="ChEBI" id="CHEBI:70757"/>
        <dbReference type="ChEBI" id="CHEBI:83898"/>
        <dbReference type="ChEBI" id="CHEBI:456216"/>
        <dbReference type="EC" id="6.3.2.8"/>
    </reaction>
</comment>
<dbReference type="NCBIfam" id="TIGR01205">
    <property type="entry name" value="D_ala_D_alaTIGR"/>
    <property type="match status" value="1"/>
</dbReference>
<keyword evidence="9 17" id="KW-0067">ATP-binding</keyword>
<keyword evidence="5 18" id="KW-0963">Cytoplasm</keyword>
<keyword evidence="7 17" id="KW-0132">Cell division</keyword>
<keyword evidence="12 18" id="KW-0573">Peptidoglycan synthesis</keyword>
<comment type="catalytic activity">
    <reaction evidence="15 18">
        <text>2 D-alanine + ATP = D-alanyl-D-alanine + ADP + phosphate + H(+)</text>
        <dbReference type="Rhea" id="RHEA:11224"/>
        <dbReference type="ChEBI" id="CHEBI:15378"/>
        <dbReference type="ChEBI" id="CHEBI:30616"/>
        <dbReference type="ChEBI" id="CHEBI:43474"/>
        <dbReference type="ChEBI" id="CHEBI:57416"/>
        <dbReference type="ChEBI" id="CHEBI:57822"/>
        <dbReference type="ChEBI" id="CHEBI:456216"/>
        <dbReference type="EC" id="6.3.2.4"/>
    </reaction>
</comment>
<dbReference type="SUPFAM" id="SSF53244">
    <property type="entry name" value="MurD-like peptide ligases, peptide-binding domain"/>
    <property type="match status" value="1"/>
</dbReference>
<dbReference type="PROSITE" id="PS50975">
    <property type="entry name" value="ATP_GRASP"/>
    <property type="match status" value="1"/>
</dbReference>
<dbReference type="Pfam" id="PF01820">
    <property type="entry name" value="Dala_Dala_lig_N"/>
    <property type="match status" value="1"/>
</dbReference>
<reference evidence="20" key="1">
    <citation type="submission" date="2015-05" db="EMBL/GenBank/DDBJ databases">
        <authorList>
            <person name="Rattei Thomas"/>
        </authorList>
    </citation>
    <scope>NUCLEOTIDE SEQUENCE</scope>
    <source>
        <strain evidence="20">DC9</strain>
    </source>
</reference>
<dbReference type="EC" id="6.3.2.8" evidence="17"/>
<dbReference type="Gene3D" id="3.40.50.20">
    <property type="match status" value="1"/>
</dbReference>
<proteinExistence type="inferred from homology"/>
<comment type="function">
    <text evidence="18">Cell wall formation.</text>
</comment>
<evidence type="ECO:0000256" key="3">
    <source>
        <dbReference type="ARBA" id="ARBA00004496"/>
    </source>
</evidence>
<feature type="domain" description="ATP-grasp" evidence="19">
    <location>
        <begin position="573"/>
        <end position="784"/>
    </location>
</feature>
<dbReference type="SUPFAM" id="SSF52440">
    <property type="entry name" value="PreATP-grasp domain"/>
    <property type="match status" value="1"/>
</dbReference>
<dbReference type="InterPro" id="IPR000713">
    <property type="entry name" value="Mur_ligase_N"/>
</dbReference>
<evidence type="ECO:0000256" key="12">
    <source>
        <dbReference type="ARBA" id="ARBA00022984"/>
    </source>
</evidence>
<dbReference type="InterPro" id="IPR000291">
    <property type="entry name" value="D-Ala_lig_Van_CS"/>
</dbReference>
<dbReference type="NCBIfam" id="NF002528">
    <property type="entry name" value="PRK01966.1-4"/>
    <property type="match status" value="1"/>
</dbReference>
<evidence type="ECO:0000256" key="10">
    <source>
        <dbReference type="ARBA" id="ARBA00022842"/>
    </source>
</evidence>
<name>A0A0F7WS55_CHLPN</name>
<gene>
    <name evidence="18 20" type="primary">ddl</name>
    <name evidence="17 20" type="synonym">murC</name>
    <name evidence="20" type="ORF">BN1224_DC9_CC_00410</name>
</gene>
<dbReference type="SUPFAM" id="SSF51984">
    <property type="entry name" value="MurCD N-terminal domain"/>
    <property type="match status" value="1"/>
</dbReference>
<dbReference type="PROSITE" id="PS00844">
    <property type="entry name" value="DALA_DALA_LIGASE_2"/>
    <property type="match status" value="1"/>
</dbReference>
<accession>A0A0F7WS55</accession>
<comment type="cofactor">
    <cofactor evidence="2">
        <name>Mg(2+)</name>
        <dbReference type="ChEBI" id="CHEBI:18420"/>
    </cofactor>
</comment>
<dbReference type="GO" id="GO:0009252">
    <property type="term" value="P:peptidoglycan biosynthetic process"/>
    <property type="evidence" value="ECO:0007669"/>
    <property type="project" value="UniProtKB-UniRule"/>
</dbReference>
<keyword evidence="6 18" id="KW-0436">Ligase</keyword>
<evidence type="ECO:0000256" key="7">
    <source>
        <dbReference type="ARBA" id="ARBA00022618"/>
    </source>
</evidence>
<dbReference type="InterPro" id="IPR036615">
    <property type="entry name" value="Mur_ligase_C_dom_sf"/>
</dbReference>
<evidence type="ECO:0000256" key="13">
    <source>
        <dbReference type="ARBA" id="ARBA00023306"/>
    </source>
</evidence>
<dbReference type="InterPro" id="IPR013815">
    <property type="entry name" value="ATP_grasp_subdomain_1"/>
</dbReference>
<evidence type="ECO:0000256" key="8">
    <source>
        <dbReference type="ARBA" id="ARBA00022741"/>
    </source>
</evidence>
<dbReference type="Gene3D" id="3.30.1490.20">
    <property type="entry name" value="ATP-grasp fold, A domain"/>
    <property type="match status" value="1"/>
</dbReference>
<dbReference type="InterPro" id="IPR011761">
    <property type="entry name" value="ATP-grasp"/>
</dbReference>
<comment type="similarity">
    <text evidence="17">Belongs to the MurCDEF family.</text>
</comment>
<dbReference type="GO" id="GO:0008360">
    <property type="term" value="P:regulation of cell shape"/>
    <property type="evidence" value="ECO:0007669"/>
    <property type="project" value="UniProtKB-KW"/>
</dbReference>
<dbReference type="Pfam" id="PF07478">
    <property type="entry name" value="Dala_Dala_lig_C"/>
    <property type="match status" value="1"/>
</dbReference>
<dbReference type="Gene3D" id="3.40.1190.10">
    <property type="entry name" value="Mur-like, catalytic domain"/>
    <property type="match status" value="1"/>
</dbReference>
<dbReference type="GO" id="GO:0005737">
    <property type="term" value="C:cytoplasm"/>
    <property type="evidence" value="ECO:0007669"/>
    <property type="project" value="UniProtKB-SubCell"/>
</dbReference>
<keyword evidence="11 18" id="KW-0133">Cell shape</keyword>
<dbReference type="NCBIfam" id="TIGR01082">
    <property type="entry name" value="murC"/>
    <property type="match status" value="1"/>
</dbReference>
<dbReference type="Pfam" id="PF01225">
    <property type="entry name" value="Mur_ligase"/>
    <property type="match status" value="1"/>
</dbReference>
<keyword evidence="10" id="KW-0460">Magnesium</keyword>
<dbReference type="Gene3D" id="3.30.470.20">
    <property type="entry name" value="ATP-grasp fold, B domain"/>
    <property type="match status" value="1"/>
</dbReference>
<feature type="binding site" evidence="17">
    <location>
        <begin position="111"/>
        <end position="117"/>
    </location>
    <ligand>
        <name>ATP</name>
        <dbReference type="ChEBI" id="CHEBI:30616"/>
    </ligand>
</feature>
<evidence type="ECO:0000256" key="9">
    <source>
        <dbReference type="ARBA" id="ARBA00022840"/>
    </source>
</evidence>
<dbReference type="Gene3D" id="3.40.50.720">
    <property type="entry name" value="NAD(P)-binding Rossmann-like Domain"/>
    <property type="match status" value="1"/>
</dbReference>
<dbReference type="Pfam" id="PF08245">
    <property type="entry name" value="Mur_ligase_M"/>
    <property type="match status" value="1"/>
</dbReference>
<protein>
    <recommendedName>
        <fullName evidence="17 18">Multifunctional fusion protein</fullName>
    </recommendedName>
    <domain>
        <recommendedName>
            <fullName evidence="18">D-alanine--D-alanine ligase</fullName>
            <ecNumber evidence="18">6.3.2.4</ecNumber>
        </recommendedName>
        <alternativeName>
            <fullName evidence="18">D-Ala-D-Ala ligase</fullName>
        </alternativeName>
        <alternativeName>
            <fullName evidence="18">D-alanylalanine synthetase</fullName>
        </alternativeName>
    </domain>
    <domain>
        <recommendedName>
            <fullName evidence="17">UDP-N-acetylmuramate--L-alanine ligase</fullName>
            <ecNumber evidence="17">6.3.2.8</ecNumber>
        </recommendedName>
        <alternativeName>
            <fullName evidence="17">UDP-N-acetylmuramoyl-L-alanine synthetase</fullName>
        </alternativeName>
    </domain>
</protein>
<dbReference type="HAMAP" id="MF_00047">
    <property type="entry name" value="Dala_Dala_lig"/>
    <property type="match status" value="1"/>
</dbReference>
<dbReference type="GO" id="GO:0008763">
    <property type="term" value="F:UDP-N-acetylmuramate-L-alanine ligase activity"/>
    <property type="evidence" value="ECO:0007669"/>
    <property type="project" value="UniProtKB-UniRule"/>
</dbReference>
<keyword evidence="8 17" id="KW-0547">Nucleotide-binding</keyword>
<dbReference type="InterPro" id="IPR005905">
    <property type="entry name" value="D_ala_D_ala"/>
</dbReference>
<dbReference type="InterPro" id="IPR011095">
    <property type="entry name" value="Dala_Dala_lig_C"/>
</dbReference>
<dbReference type="PANTHER" id="PTHR43445:SF3">
    <property type="entry name" value="UDP-N-ACETYLMURAMATE--L-ALANINE LIGASE"/>
    <property type="match status" value="1"/>
</dbReference>
<dbReference type="Pfam" id="PF02875">
    <property type="entry name" value="Mur_ligase_C"/>
    <property type="match status" value="1"/>
</dbReference>
<organism evidence="20">
    <name type="scientific">Chlamydia pneumoniae</name>
    <name type="common">Chlamydophila pneumoniae</name>
    <dbReference type="NCBI Taxonomy" id="83558"/>
    <lineage>
        <taxon>Bacteria</taxon>
        <taxon>Pseudomonadati</taxon>
        <taxon>Chlamydiota</taxon>
        <taxon>Chlamydiia</taxon>
        <taxon>Chlamydiales</taxon>
        <taxon>Chlamydiaceae</taxon>
        <taxon>Chlamydia/Chlamydophila group</taxon>
        <taxon>Chlamydia</taxon>
    </lineage>
</organism>
<dbReference type="EC" id="6.3.2.4" evidence="18"/>
<evidence type="ECO:0000256" key="4">
    <source>
        <dbReference type="ARBA" id="ARBA00004752"/>
    </source>
</evidence>
<dbReference type="GO" id="GO:0046872">
    <property type="term" value="F:metal ion binding"/>
    <property type="evidence" value="ECO:0007669"/>
    <property type="project" value="InterPro"/>
</dbReference>
<dbReference type="InterPro" id="IPR036565">
    <property type="entry name" value="Mur-like_cat_sf"/>
</dbReference>
<dbReference type="NCBIfam" id="NF011171">
    <property type="entry name" value="PRK14573.1"/>
    <property type="match status" value="1"/>
</dbReference>
<dbReference type="SUPFAM" id="SSF56059">
    <property type="entry name" value="Glutathione synthetase ATP-binding domain-like"/>
    <property type="match status" value="1"/>
</dbReference>
<dbReference type="PANTHER" id="PTHR43445">
    <property type="entry name" value="UDP-N-ACETYLMURAMATE--L-ALANINE LIGASE-RELATED"/>
    <property type="match status" value="1"/>
</dbReference>
<keyword evidence="13 17" id="KW-0131">Cell cycle</keyword>
<evidence type="ECO:0000259" key="19">
    <source>
        <dbReference type="PROSITE" id="PS50975"/>
    </source>
</evidence>
<dbReference type="EMBL" id="LN847058">
    <property type="protein sequence ID" value="CRI43040.1"/>
    <property type="molecule type" value="Genomic_DNA"/>
</dbReference>
<evidence type="ECO:0000256" key="16">
    <source>
        <dbReference type="ARBA" id="ARBA00047833"/>
    </source>
</evidence>
<evidence type="ECO:0000256" key="11">
    <source>
        <dbReference type="ARBA" id="ARBA00022960"/>
    </source>
</evidence>
<dbReference type="SUPFAM" id="SSF53623">
    <property type="entry name" value="MurD-like peptide ligases, catalytic domain"/>
    <property type="match status" value="1"/>
</dbReference>
<dbReference type="AlphaFoldDB" id="A0A0F7WS55"/>
<dbReference type="UniPathway" id="UPA00219"/>
<evidence type="ECO:0000256" key="1">
    <source>
        <dbReference type="ARBA" id="ARBA00001936"/>
    </source>
</evidence>